<dbReference type="InterPro" id="IPR049547">
    <property type="entry name" value="WDR93_beta-prop"/>
</dbReference>
<dbReference type="Proteomes" id="UP001642483">
    <property type="component" value="Unassembled WGS sequence"/>
</dbReference>
<protein>
    <recommendedName>
        <fullName evidence="4">WD repeat-containing protein 93</fullName>
    </recommendedName>
</protein>
<dbReference type="EMBL" id="CAWYQH010000163">
    <property type="protein sequence ID" value="CAK8696778.1"/>
    <property type="molecule type" value="Genomic_DNA"/>
</dbReference>
<sequence>MPVYIRSGELDIPAPSLGSEDSDDDNTFLLDPEQFVDELPQPFRLIDKFLYLFLDDVWNDIVAREKARVEYAKKIHPPIYSPSLILSKGVTCICHSGDVCFLFAALETGELVSYDAATHEIITQWSPAEVNACIEAMECVLIGPNVHLLATIDDMGFAKLIIFAVNNFFEVQVLNEQPEGNPKSNCMKFQLSKHGDFCGIGLECQDTAWLEFHKLPRDAWIQEIENAQRDSLKNAQISSESINNSQTTDENIPAVASDTFDVKFSVAALAIKVNSPAPLTGTTITDHQEALEKAGIPNTVGDGSKHLFTEQHIEIRRAMTRHLCGESQTSQQTVKRSIPTWHFLLSSRMQPDLVVAPGSESIPVSVCVWWEGSYMAQTYPLLNKNMKDSEIKPDQVWPMTDLITSSCVSQCTNIIGFGFRNGMITIMDRHLCMPRAMSCIERRVPIQDMFILDGSIAVSTPVKTNPPPLFCLIGLSNGEVKLLNCSSNKCTTVVSKSDDIKEKHSVITPLLKLPQAFLWATTNHVRLQDTLTNHIICELAISPSLEPPKSRIFSSFESDVLYVKNEDGSLQIYHLRQFTSMDEYFRNQSVAHPLIVTETIAERCQQLLTEHVHSLEERTKSLSSRWHNWSKDLDVIKNFNSSQKPPQTPTTTPMSRRNYNAGKVMENNHNLTH</sequence>
<dbReference type="SUPFAM" id="SSF50978">
    <property type="entry name" value="WD40 repeat-like"/>
    <property type="match status" value="1"/>
</dbReference>
<proteinExistence type="predicted"/>
<dbReference type="Pfam" id="PF21030">
    <property type="entry name" value="WDR93"/>
    <property type="match status" value="1"/>
</dbReference>
<evidence type="ECO:0000256" key="1">
    <source>
        <dbReference type="SAM" id="MobiDB-lite"/>
    </source>
</evidence>
<gene>
    <name evidence="2" type="ORF">CVLEPA_LOCUS30099</name>
</gene>
<evidence type="ECO:0000313" key="2">
    <source>
        <dbReference type="EMBL" id="CAK8696778.1"/>
    </source>
</evidence>
<comment type="caution">
    <text evidence="2">The sequence shown here is derived from an EMBL/GenBank/DDBJ whole genome shotgun (WGS) entry which is preliminary data.</text>
</comment>
<keyword evidence="3" id="KW-1185">Reference proteome</keyword>
<dbReference type="InterPro" id="IPR036322">
    <property type="entry name" value="WD40_repeat_dom_sf"/>
</dbReference>
<reference evidence="2 3" key="1">
    <citation type="submission" date="2024-02" db="EMBL/GenBank/DDBJ databases">
        <authorList>
            <person name="Daric V."/>
            <person name="Darras S."/>
        </authorList>
    </citation>
    <scope>NUCLEOTIDE SEQUENCE [LARGE SCALE GENOMIC DNA]</scope>
</reference>
<evidence type="ECO:0000313" key="3">
    <source>
        <dbReference type="Proteomes" id="UP001642483"/>
    </source>
</evidence>
<feature type="region of interest" description="Disordered" evidence="1">
    <location>
        <begin position="638"/>
        <end position="673"/>
    </location>
</feature>
<dbReference type="PANTHER" id="PTHR12219">
    <property type="entry name" value="NADH-UBIQUINONE OXIDOREDUCTASE"/>
    <property type="match status" value="1"/>
</dbReference>
<organism evidence="2 3">
    <name type="scientific">Clavelina lepadiformis</name>
    <name type="common">Light-bulb sea squirt</name>
    <name type="synonym">Ascidia lepadiformis</name>
    <dbReference type="NCBI Taxonomy" id="159417"/>
    <lineage>
        <taxon>Eukaryota</taxon>
        <taxon>Metazoa</taxon>
        <taxon>Chordata</taxon>
        <taxon>Tunicata</taxon>
        <taxon>Ascidiacea</taxon>
        <taxon>Aplousobranchia</taxon>
        <taxon>Clavelinidae</taxon>
        <taxon>Clavelina</taxon>
    </lineage>
</organism>
<evidence type="ECO:0008006" key="4">
    <source>
        <dbReference type="Google" id="ProtNLM"/>
    </source>
</evidence>
<dbReference type="PANTHER" id="PTHR12219:SF17">
    <property type="entry name" value="WD REPEAT-CONTAINING PROTEIN 93"/>
    <property type="match status" value="1"/>
</dbReference>
<accession>A0ABP0GZQ5</accession>
<dbReference type="InterPro" id="IPR006885">
    <property type="entry name" value="NADH_UbQ_FeS_4_mit-like"/>
</dbReference>
<name>A0ABP0GZQ5_CLALP</name>